<feature type="domain" description="K+ potassium transporter integral membrane" evidence="11">
    <location>
        <begin position="16"/>
        <end position="166"/>
    </location>
</feature>
<feature type="transmembrane region" description="Helical" evidence="10">
    <location>
        <begin position="282"/>
        <end position="308"/>
    </location>
</feature>
<comment type="caution">
    <text evidence="13">The sequence shown here is derived from an EMBL/GenBank/DDBJ whole genome shotgun (WGS) entry which is preliminary data.</text>
</comment>
<dbReference type="InterPro" id="IPR053952">
    <property type="entry name" value="K_trans_C"/>
</dbReference>
<keyword evidence="7 10" id="KW-1133">Transmembrane helix</keyword>
<evidence type="ECO:0008006" key="15">
    <source>
        <dbReference type="Google" id="ProtNLM"/>
    </source>
</evidence>
<keyword evidence="6" id="KW-0630">Potassium</keyword>
<keyword evidence="5 10" id="KW-0812">Transmembrane</keyword>
<feature type="domain" description="K+ potassium transporter integral membrane" evidence="11">
    <location>
        <begin position="292"/>
        <end position="436"/>
    </location>
</feature>
<feature type="transmembrane region" description="Helical" evidence="10">
    <location>
        <begin position="53"/>
        <end position="74"/>
    </location>
</feature>
<evidence type="ECO:0000256" key="10">
    <source>
        <dbReference type="SAM" id="Phobius"/>
    </source>
</evidence>
<evidence type="ECO:0000256" key="8">
    <source>
        <dbReference type="ARBA" id="ARBA00023065"/>
    </source>
</evidence>
<name>A0ABQ7C389_BRACR</name>
<proteinExistence type="inferred from homology"/>
<feature type="transmembrane region" description="Helical" evidence="10">
    <location>
        <begin position="208"/>
        <end position="226"/>
    </location>
</feature>
<feature type="transmembrane region" description="Helical" evidence="10">
    <location>
        <begin position="143"/>
        <end position="165"/>
    </location>
</feature>
<feature type="transmembrane region" description="Helical" evidence="10">
    <location>
        <begin position="464"/>
        <end position="481"/>
    </location>
</feature>
<dbReference type="Pfam" id="PF02705">
    <property type="entry name" value="K_trans"/>
    <property type="match status" value="3"/>
</dbReference>
<feature type="transmembrane region" description="Helical" evidence="10">
    <location>
        <begin position="493"/>
        <end position="512"/>
    </location>
</feature>
<dbReference type="InterPro" id="IPR053951">
    <property type="entry name" value="K_trans_N"/>
</dbReference>
<evidence type="ECO:0000259" key="12">
    <source>
        <dbReference type="Pfam" id="PF22776"/>
    </source>
</evidence>
<dbReference type="PANTHER" id="PTHR30540">
    <property type="entry name" value="OSMOTIC STRESS POTASSIUM TRANSPORTER"/>
    <property type="match status" value="1"/>
</dbReference>
<feature type="transmembrane region" description="Helical" evidence="10">
    <location>
        <begin position="431"/>
        <end position="458"/>
    </location>
</feature>
<evidence type="ECO:0000259" key="11">
    <source>
        <dbReference type="Pfam" id="PF02705"/>
    </source>
</evidence>
<feature type="transmembrane region" description="Helical" evidence="10">
    <location>
        <begin position="232"/>
        <end position="252"/>
    </location>
</feature>
<sequence>MFQHLKTVSCANVLTLAYQSLGVIYGDLSISPLYVYKTTFSGKLSLHEDDEEIFGVFSFIFWTFTLIALFKYVFIVLSADDNGEGGTFALYSLLCRYAKLSVLPNHQEMDEKLSTYATGSPGETRQSTAVKSFFEKHPKSQKCLLIFVLLGTCMAIGDSVLTPTISGRNLKAESSSLDSISILITLFLAVLSAVSGVKLKIPELHENYVVIISCIILVAIFSVQRYGTHRVAFIFAPISTAWLLSISSIGVYNTIKWNPRIVSALSPVYMYKFLRSTGIEGWVSLGGVVLSITDYVVIISCIILVAIFSVQRYGTHRVAFIFAPISTAWLLSISSIGVYNTIKWNPRIVSALSPVYMYKFLRSTGIEGWVSLGGVVLSITGVETMFADLGHFSSLSIKVAFSFFVYPCLILAYMGEAAFLSKHHEDIQRSFYKAIPGLAVTSVMLVTTCLMTLVMTIVWKQRTITVLAFLLCFGSIELLYFTSCVYKIPEGGWIPILLSLTFMAVMYIWNYGTTKKHEFDVENKVSIDRIIALGPSIGMVRVPGIGLVYTNLVTGVPAVFGHFVTNLPAFHRILVFVCVKSVQVPYVGEEERFVISRVGPKEYGMFRSVVRYGYRDVPREIYDFESRLVSAIVEFVETEPGGGEGSSELRRRKEEILEIMEAKEAGLAYILGQSYAKAKQSSSVLKKLAVNVVFAFMSTNCRGTDVVLNVPHTPLLEVGMVYYV</sequence>
<dbReference type="PANTHER" id="PTHR30540:SF14">
    <property type="entry name" value="POTASSIUM TRANSPORTER 1"/>
    <property type="match status" value="1"/>
</dbReference>
<keyword evidence="14" id="KW-1185">Reference proteome</keyword>
<keyword evidence="4" id="KW-0633">Potassium transport</keyword>
<feature type="domain" description="K+ potassium transporter integral membrane" evidence="11">
    <location>
        <begin position="437"/>
        <end position="531"/>
    </location>
</feature>
<reference evidence="13 14" key="1">
    <citation type="journal article" date="2020" name="BMC Genomics">
        <title>Intraspecific diversification of the crop wild relative Brassica cretica Lam. using demographic model selection.</title>
        <authorList>
            <person name="Kioukis A."/>
            <person name="Michalopoulou V.A."/>
            <person name="Briers L."/>
            <person name="Pirintsos S."/>
            <person name="Studholme D.J."/>
            <person name="Pavlidis P."/>
            <person name="Sarris P.F."/>
        </authorList>
    </citation>
    <scope>NUCLEOTIDE SEQUENCE [LARGE SCALE GENOMIC DNA]</scope>
    <source>
        <strain evidence="14">cv. PFS-1207/04</strain>
    </source>
</reference>
<dbReference type="EMBL" id="QGKV02000832">
    <property type="protein sequence ID" value="KAF3545642.1"/>
    <property type="molecule type" value="Genomic_DNA"/>
</dbReference>
<feature type="domain" description="K+ potassium transporter C-terminal" evidence="12">
    <location>
        <begin position="543"/>
        <end position="722"/>
    </location>
</feature>
<comment type="subcellular location">
    <subcellularLocation>
        <location evidence="1">Cell membrane</location>
        <topology evidence="1">Multi-pass membrane protein</topology>
    </subcellularLocation>
</comment>
<dbReference type="Proteomes" id="UP000266723">
    <property type="component" value="Unassembled WGS sequence"/>
</dbReference>
<gene>
    <name evidence="13" type="ORF">DY000_02001576</name>
</gene>
<evidence type="ECO:0000256" key="6">
    <source>
        <dbReference type="ARBA" id="ARBA00022958"/>
    </source>
</evidence>
<evidence type="ECO:0000256" key="4">
    <source>
        <dbReference type="ARBA" id="ARBA00022538"/>
    </source>
</evidence>
<comment type="similarity">
    <text evidence="2">Belongs to the HAK/KUP transporter (TC 2.A.72.3) family.</text>
</comment>
<feature type="transmembrane region" description="Helical" evidence="10">
    <location>
        <begin position="360"/>
        <end position="379"/>
    </location>
</feature>
<keyword evidence="9 10" id="KW-0472">Membrane</keyword>
<dbReference type="Pfam" id="PF22776">
    <property type="entry name" value="K_trans_C"/>
    <property type="match status" value="1"/>
</dbReference>
<keyword evidence="3" id="KW-0813">Transport</keyword>
<feature type="transmembrane region" description="Helical" evidence="10">
    <location>
        <begin position="320"/>
        <end position="339"/>
    </location>
</feature>
<evidence type="ECO:0000256" key="5">
    <source>
        <dbReference type="ARBA" id="ARBA00022692"/>
    </source>
</evidence>
<feature type="transmembrane region" description="Helical" evidence="10">
    <location>
        <begin position="399"/>
        <end position="419"/>
    </location>
</feature>
<evidence type="ECO:0000256" key="9">
    <source>
        <dbReference type="ARBA" id="ARBA00023136"/>
    </source>
</evidence>
<organism evidence="13 14">
    <name type="scientific">Brassica cretica</name>
    <name type="common">Mustard</name>
    <dbReference type="NCBI Taxonomy" id="69181"/>
    <lineage>
        <taxon>Eukaryota</taxon>
        <taxon>Viridiplantae</taxon>
        <taxon>Streptophyta</taxon>
        <taxon>Embryophyta</taxon>
        <taxon>Tracheophyta</taxon>
        <taxon>Spermatophyta</taxon>
        <taxon>Magnoliopsida</taxon>
        <taxon>eudicotyledons</taxon>
        <taxon>Gunneridae</taxon>
        <taxon>Pentapetalae</taxon>
        <taxon>rosids</taxon>
        <taxon>malvids</taxon>
        <taxon>Brassicales</taxon>
        <taxon>Brassicaceae</taxon>
        <taxon>Brassiceae</taxon>
        <taxon>Brassica</taxon>
    </lineage>
</organism>
<evidence type="ECO:0000256" key="7">
    <source>
        <dbReference type="ARBA" id="ARBA00022989"/>
    </source>
</evidence>
<evidence type="ECO:0000256" key="1">
    <source>
        <dbReference type="ARBA" id="ARBA00004651"/>
    </source>
</evidence>
<feature type="transmembrane region" description="Helical" evidence="10">
    <location>
        <begin position="177"/>
        <end position="196"/>
    </location>
</feature>
<evidence type="ECO:0000313" key="14">
    <source>
        <dbReference type="Proteomes" id="UP000266723"/>
    </source>
</evidence>
<protein>
    <recommendedName>
        <fullName evidence="15">Potassium transporter</fullName>
    </recommendedName>
</protein>
<keyword evidence="8" id="KW-0406">Ion transport</keyword>
<evidence type="ECO:0000256" key="3">
    <source>
        <dbReference type="ARBA" id="ARBA00022448"/>
    </source>
</evidence>
<dbReference type="InterPro" id="IPR003855">
    <property type="entry name" value="K+_transporter"/>
</dbReference>
<evidence type="ECO:0000313" key="13">
    <source>
        <dbReference type="EMBL" id="KAF3545642.1"/>
    </source>
</evidence>
<accession>A0ABQ7C389</accession>
<evidence type="ECO:0000256" key="2">
    <source>
        <dbReference type="ARBA" id="ARBA00008440"/>
    </source>
</evidence>